<reference evidence="1" key="1">
    <citation type="submission" date="2022-10" db="EMBL/GenBank/DDBJ databases">
        <title>Bacterial isolates recovered from the One Health project in Brazil.</title>
        <authorList>
            <person name="Valiatti T.B."/>
            <person name="Santos F."/>
            <person name="Cayo R."/>
            <person name="Gales A.C."/>
        </authorList>
    </citation>
    <scope>NUCLEOTIDE SEQUENCE</scope>
    <source>
        <strain evidence="1">PVR188</strain>
    </source>
</reference>
<protein>
    <submittedName>
        <fullName evidence="1">Uncharacterized protein</fullName>
    </submittedName>
</protein>
<evidence type="ECO:0000313" key="2">
    <source>
        <dbReference type="Proteomes" id="UP001159001"/>
    </source>
</evidence>
<evidence type="ECO:0000313" key="1">
    <source>
        <dbReference type="EMBL" id="MDI9092015.1"/>
    </source>
</evidence>
<dbReference type="Proteomes" id="UP001159001">
    <property type="component" value="Unassembled WGS sequence"/>
</dbReference>
<dbReference type="EMBL" id="JAOWIN010000002">
    <property type="protein sequence ID" value="MDI9092015.1"/>
    <property type="molecule type" value="Genomic_DNA"/>
</dbReference>
<dbReference type="RefSeq" id="WP_283026783.1">
    <property type="nucleotide sequence ID" value="NZ_JAOWIN010000002.1"/>
</dbReference>
<organism evidence="1 2">
    <name type="scientific">Providencia rettgeri</name>
    <dbReference type="NCBI Taxonomy" id="587"/>
    <lineage>
        <taxon>Bacteria</taxon>
        <taxon>Pseudomonadati</taxon>
        <taxon>Pseudomonadota</taxon>
        <taxon>Gammaproteobacteria</taxon>
        <taxon>Enterobacterales</taxon>
        <taxon>Morganellaceae</taxon>
        <taxon>Providencia</taxon>
    </lineage>
</organism>
<accession>A0AAW6UFJ3</accession>
<name>A0AAW6UFJ3_PRORE</name>
<dbReference type="AlphaFoldDB" id="A0AAW6UFJ3"/>
<proteinExistence type="predicted"/>
<comment type="caution">
    <text evidence="1">The sequence shown here is derived from an EMBL/GenBank/DDBJ whole genome shotgun (WGS) entry which is preliminary data.</text>
</comment>
<sequence length="50" mass="5935">MLRNTLPADLPTMDTRTRFYHHLERNYCITKYGDVLTILQTDGWVLPQPE</sequence>
<gene>
    <name evidence="1" type="ORF">OGX73_05210</name>
</gene>